<evidence type="ECO:0000256" key="3">
    <source>
        <dbReference type="ARBA" id="ARBA00022553"/>
    </source>
</evidence>
<comment type="caution">
    <text evidence="10">The sequence shown here is derived from an EMBL/GenBank/DDBJ whole genome shotgun (WGS) entry which is preliminary data.</text>
</comment>
<name>A0A4V2WMA8_9BACT</name>
<dbReference type="Gene3D" id="3.40.50.2300">
    <property type="match status" value="1"/>
</dbReference>
<dbReference type="Gene3D" id="3.30.565.10">
    <property type="entry name" value="Histidine kinase-like ATPase, C-terminal domain"/>
    <property type="match status" value="1"/>
</dbReference>
<evidence type="ECO:0000256" key="4">
    <source>
        <dbReference type="ARBA" id="ARBA00022679"/>
    </source>
</evidence>
<dbReference type="Pfam" id="PF00512">
    <property type="entry name" value="HisKA"/>
    <property type="match status" value="1"/>
</dbReference>
<dbReference type="AlphaFoldDB" id="A0A4V2WMA8"/>
<dbReference type="SMART" id="SM00388">
    <property type="entry name" value="HisKA"/>
    <property type="match status" value="1"/>
</dbReference>
<evidence type="ECO:0000259" key="9">
    <source>
        <dbReference type="PROSITE" id="PS50110"/>
    </source>
</evidence>
<comment type="catalytic activity">
    <reaction evidence="1">
        <text>ATP + protein L-histidine = ADP + protein N-phospho-L-histidine.</text>
        <dbReference type="EC" id="2.7.13.3"/>
    </reaction>
</comment>
<sequence>MILIVDDKPENIFALQRILEVNQFATDAASSGEEALKKLLKTDYALVILDVQMPGMDGFEVAEAITSFNKTRDIPIIFLSAVNTHKRFVTKGFESGAVDYITKPVDPDILILKVRNFYRLYEKTQALKAAERELKALNESLERRVAERTRELLETNRELEISNHDLQQFASVASHDLREPLRKIQLFGNMLRDDAGLQGRHATNLEKIIRSAERMNNLIQDLLSVTKLSEAERFEYVSLTSLLQDVLSDLELVIREKGARVAFGELPSVEVIPGLIRQLFLNIVSNALKFAKPGEAPRVEVRADFTDRPDPDAPGHPDGNFCRIRIADQGIGFDEKYTAKIFTLFQRLHGREEYEGTGIGLAIVKKIVEKHSGLIFARSRPGEGACFIILLPARRDSAPASNTESATVNGTPI</sequence>
<feature type="coiled-coil region" evidence="7">
    <location>
        <begin position="120"/>
        <end position="158"/>
    </location>
</feature>
<reference evidence="10 11" key="1">
    <citation type="submission" date="2019-03" db="EMBL/GenBank/DDBJ databases">
        <authorList>
            <person name="Kim M.K.M."/>
        </authorList>
    </citation>
    <scope>NUCLEOTIDE SEQUENCE [LARGE SCALE GENOMIC DNA]</scope>
    <source>
        <strain evidence="10 11">17J68-15</strain>
    </source>
</reference>
<dbReference type="RefSeq" id="WP_131853436.1">
    <property type="nucleotide sequence ID" value="NZ_SKFH01000034.1"/>
</dbReference>
<dbReference type="InterPro" id="IPR050351">
    <property type="entry name" value="BphY/WalK/GraS-like"/>
</dbReference>
<dbReference type="InterPro" id="IPR036097">
    <property type="entry name" value="HisK_dim/P_sf"/>
</dbReference>
<dbReference type="EC" id="2.7.13.3" evidence="2"/>
<dbReference type="SUPFAM" id="SSF47384">
    <property type="entry name" value="Homodimeric domain of signal transducing histidine kinase"/>
    <property type="match status" value="1"/>
</dbReference>
<dbReference type="Pfam" id="PF02518">
    <property type="entry name" value="HATPase_c"/>
    <property type="match status" value="1"/>
</dbReference>
<dbReference type="PRINTS" id="PR00344">
    <property type="entry name" value="BCTRLSENSOR"/>
</dbReference>
<dbReference type="InterPro" id="IPR011006">
    <property type="entry name" value="CheY-like_superfamily"/>
</dbReference>
<evidence type="ECO:0000259" key="8">
    <source>
        <dbReference type="PROSITE" id="PS50109"/>
    </source>
</evidence>
<keyword evidence="5 10" id="KW-0418">Kinase</keyword>
<dbReference type="SMART" id="SM00387">
    <property type="entry name" value="HATPase_c"/>
    <property type="match status" value="1"/>
</dbReference>
<evidence type="ECO:0000313" key="11">
    <source>
        <dbReference type="Proteomes" id="UP000295164"/>
    </source>
</evidence>
<dbReference type="InterPro" id="IPR036890">
    <property type="entry name" value="HATPase_C_sf"/>
</dbReference>
<evidence type="ECO:0000256" key="1">
    <source>
        <dbReference type="ARBA" id="ARBA00000085"/>
    </source>
</evidence>
<accession>A0A4V2WMA8</accession>
<keyword evidence="11" id="KW-1185">Reference proteome</keyword>
<dbReference type="InterPro" id="IPR004358">
    <property type="entry name" value="Sig_transdc_His_kin-like_C"/>
</dbReference>
<evidence type="ECO:0000256" key="6">
    <source>
        <dbReference type="PROSITE-ProRule" id="PRU00169"/>
    </source>
</evidence>
<feature type="domain" description="Response regulatory" evidence="9">
    <location>
        <begin position="1"/>
        <end position="118"/>
    </location>
</feature>
<dbReference type="GO" id="GO:0030295">
    <property type="term" value="F:protein kinase activator activity"/>
    <property type="evidence" value="ECO:0007669"/>
    <property type="project" value="TreeGrafter"/>
</dbReference>
<dbReference type="PANTHER" id="PTHR42878">
    <property type="entry name" value="TWO-COMPONENT HISTIDINE KINASE"/>
    <property type="match status" value="1"/>
</dbReference>
<feature type="domain" description="Histidine kinase" evidence="8">
    <location>
        <begin position="172"/>
        <end position="395"/>
    </location>
</feature>
<dbReference type="InterPro" id="IPR003661">
    <property type="entry name" value="HisK_dim/P_dom"/>
</dbReference>
<evidence type="ECO:0000256" key="5">
    <source>
        <dbReference type="ARBA" id="ARBA00022777"/>
    </source>
</evidence>
<evidence type="ECO:0000256" key="7">
    <source>
        <dbReference type="SAM" id="Coils"/>
    </source>
</evidence>
<protein>
    <recommendedName>
        <fullName evidence="2">histidine kinase</fullName>
        <ecNumber evidence="2">2.7.13.3</ecNumber>
    </recommendedName>
</protein>
<dbReference type="GO" id="GO:0007234">
    <property type="term" value="P:osmosensory signaling via phosphorelay pathway"/>
    <property type="evidence" value="ECO:0007669"/>
    <property type="project" value="TreeGrafter"/>
</dbReference>
<dbReference type="PANTHER" id="PTHR42878:SF15">
    <property type="entry name" value="BACTERIOPHYTOCHROME"/>
    <property type="match status" value="1"/>
</dbReference>
<evidence type="ECO:0000256" key="2">
    <source>
        <dbReference type="ARBA" id="ARBA00012438"/>
    </source>
</evidence>
<dbReference type="InterPro" id="IPR005467">
    <property type="entry name" value="His_kinase_dom"/>
</dbReference>
<keyword evidence="3 6" id="KW-0597">Phosphoprotein</keyword>
<dbReference type="Pfam" id="PF00072">
    <property type="entry name" value="Response_reg"/>
    <property type="match status" value="1"/>
</dbReference>
<dbReference type="GO" id="GO:0000156">
    <property type="term" value="F:phosphorelay response regulator activity"/>
    <property type="evidence" value="ECO:0007669"/>
    <property type="project" value="TreeGrafter"/>
</dbReference>
<dbReference type="InterPro" id="IPR003594">
    <property type="entry name" value="HATPase_dom"/>
</dbReference>
<organism evidence="10 11">
    <name type="scientific">Flaviaesturariibacter aridisoli</name>
    <dbReference type="NCBI Taxonomy" id="2545761"/>
    <lineage>
        <taxon>Bacteria</taxon>
        <taxon>Pseudomonadati</taxon>
        <taxon>Bacteroidota</taxon>
        <taxon>Chitinophagia</taxon>
        <taxon>Chitinophagales</taxon>
        <taxon>Chitinophagaceae</taxon>
        <taxon>Flaviaestuariibacter</taxon>
    </lineage>
</organism>
<dbReference type="PROSITE" id="PS50110">
    <property type="entry name" value="RESPONSE_REGULATORY"/>
    <property type="match status" value="1"/>
</dbReference>
<proteinExistence type="predicted"/>
<gene>
    <name evidence="10" type="ORF">E0486_15550</name>
</gene>
<dbReference type="OrthoDB" id="9781208at2"/>
<dbReference type="SMART" id="SM00448">
    <property type="entry name" value="REC"/>
    <property type="match status" value="1"/>
</dbReference>
<dbReference type="Proteomes" id="UP000295164">
    <property type="component" value="Unassembled WGS sequence"/>
</dbReference>
<keyword evidence="7" id="KW-0175">Coiled coil</keyword>
<dbReference type="SUPFAM" id="SSF52172">
    <property type="entry name" value="CheY-like"/>
    <property type="match status" value="1"/>
</dbReference>
<dbReference type="EMBL" id="SKFH01000034">
    <property type="protein sequence ID" value="TCZ67493.1"/>
    <property type="molecule type" value="Genomic_DNA"/>
</dbReference>
<feature type="modified residue" description="4-aspartylphosphate" evidence="6">
    <location>
        <position position="50"/>
    </location>
</feature>
<evidence type="ECO:0000313" key="10">
    <source>
        <dbReference type="EMBL" id="TCZ67493.1"/>
    </source>
</evidence>
<dbReference type="PROSITE" id="PS50109">
    <property type="entry name" value="HIS_KIN"/>
    <property type="match status" value="1"/>
</dbReference>
<dbReference type="CDD" id="cd00082">
    <property type="entry name" value="HisKA"/>
    <property type="match status" value="1"/>
</dbReference>
<dbReference type="GO" id="GO:0000155">
    <property type="term" value="F:phosphorelay sensor kinase activity"/>
    <property type="evidence" value="ECO:0007669"/>
    <property type="project" value="InterPro"/>
</dbReference>
<dbReference type="InterPro" id="IPR001789">
    <property type="entry name" value="Sig_transdc_resp-reg_receiver"/>
</dbReference>
<keyword evidence="4" id="KW-0808">Transferase</keyword>
<dbReference type="Gene3D" id="1.10.287.130">
    <property type="match status" value="1"/>
</dbReference>
<dbReference type="SUPFAM" id="SSF55874">
    <property type="entry name" value="ATPase domain of HSP90 chaperone/DNA topoisomerase II/histidine kinase"/>
    <property type="match status" value="1"/>
</dbReference>